<gene>
    <name evidence="4" type="ORF">F1189_28715</name>
</gene>
<sequence length="478" mass="50024">MASTPLNGLARTLGEILDRIPPKYRRIAVVGVLITLFVTFVVVFVPAKPPRVGDTTGKGYVGQVLINGREGDDTVESLTVAVQKLQRDLAEKTRAIEQLTQSMRDIQQRSPAPLAGPPAPPAAGPPMPPPPGPVETPSLPTAPRAAAPAAQPSTVAVAGSSPTPPAAPTPRGGIAVRPDLPASVLPVALPSGAGIAAALQPETVWSAPTHRPQPVTEPRPAGTLPAAVPGLAAGPRLRVYTAEPAASPAATVPDATDPYPVFELGPGGTFSGVLLTGLDAPTAQNARRDPMPALLRIKHNTILPNRHDADQRECFVLLSGFGDLSAERAYLRTEELSCVLENGETFHERIEGYVTDETGRVGVRGPVVSKQGAFIARSLVVGIMQGVAEAFAHANQSYTVGVSRSGQLSLQEYQNQTQGGMISGAAKGLDRVAEFYLQQAVAMFPVIEINAGRQVDVVLTRAVKVKLPQRMGGGDKGW</sequence>
<keyword evidence="3" id="KW-1133">Transmembrane helix</keyword>
<keyword evidence="5" id="KW-1185">Reference proteome</keyword>
<evidence type="ECO:0000256" key="2">
    <source>
        <dbReference type="SAM" id="MobiDB-lite"/>
    </source>
</evidence>
<feature type="coiled-coil region" evidence="1">
    <location>
        <begin position="75"/>
        <end position="109"/>
    </location>
</feature>
<proteinExistence type="predicted"/>
<protein>
    <recommendedName>
        <fullName evidence="6">Conjugal transfer protein TraB</fullName>
    </recommendedName>
</protein>
<accession>A0A5M6IJU1</accession>
<comment type="caution">
    <text evidence="4">The sequence shown here is derived from an EMBL/GenBank/DDBJ whole genome shotgun (WGS) entry which is preliminary data.</text>
</comment>
<feature type="compositionally biased region" description="Low complexity" evidence="2">
    <location>
        <begin position="137"/>
        <end position="161"/>
    </location>
</feature>
<evidence type="ECO:0000313" key="5">
    <source>
        <dbReference type="Proteomes" id="UP000325255"/>
    </source>
</evidence>
<evidence type="ECO:0000313" key="4">
    <source>
        <dbReference type="EMBL" id="KAA5608521.1"/>
    </source>
</evidence>
<evidence type="ECO:0000256" key="3">
    <source>
        <dbReference type="SAM" id="Phobius"/>
    </source>
</evidence>
<dbReference type="Pfam" id="PF03743">
    <property type="entry name" value="TrbI"/>
    <property type="match status" value="1"/>
</dbReference>
<evidence type="ECO:0000256" key="1">
    <source>
        <dbReference type="SAM" id="Coils"/>
    </source>
</evidence>
<keyword evidence="1" id="KW-0175">Coiled coil</keyword>
<feature type="region of interest" description="Disordered" evidence="2">
    <location>
        <begin position="109"/>
        <end position="175"/>
    </location>
</feature>
<dbReference type="InterPro" id="IPR005498">
    <property type="entry name" value="T4SS_VirB10/TraB/TrbI"/>
</dbReference>
<organism evidence="4 5">
    <name type="scientific">Rhodovastum atsumiense</name>
    <dbReference type="NCBI Taxonomy" id="504468"/>
    <lineage>
        <taxon>Bacteria</taxon>
        <taxon>Pseudomonadati</taxon>
        <taxon>Pseudomonadota</taxon>
        <taxon>Alphaproteobacteria</taxon>
        <taxon>Acetobacterales</taxon>
        <taxon>Acetobacteraceae</taxon>
        <taxon>Rhodovastum</taxon>
    </lineage>
</organism>
<feature type="compositionally biased region" description="Pro residues" evidence="2">
    <location>
        <begin position="114"/>
        <end position="134"/>
    </location>
</feature>
<dbReference type="EMBL" id="VWPK01000079">
    <property type="protein sequence ID" value="KAA5608521.1"/>
    <property type="molecule type" value="Genomic_DNA"/>
</dbReference>
<reference evidence="4 5" key="1">
    <citation type="submission" date="2019-09" db="EMBL/GenBank/DDBJ databases">
        <title>Genome sequence of Rhodovastum atsumiense, a diverse member of the Acetobacteraceae family of non-sulfur purple photosynthetic bacteria.</title>
        <authorList>
            <person name="Meyer T."/>
            <person name="Kyndt J."/>
        </authorList>
    </citation>
    <scope>NUCLEOTIDE SEQUENCE [LARGE SCALE GENOMIC DNA]</scope>
    <source>
        <strain evidence="4 5">DSM 21279</strain>
    </source>
</reference>
<name>A0A5M6IJU1_9PROT</name>
<evidence type="ECO:0008006" key="6">
    <source>
        <dbReference type="Google" id="ProtNLM"/>
    </source>
</evidence>
<feature type="transmembrane region" description="Helical" evidence="3">
    <location>
        <begin position="27"/>
        <end position="47"/>
    </location>
</feature>
<dbReference type="RefSeq" id="WP_150045310.1">
    <property type="nucleotide sequence ID" value="NZ_OW485603.1"/>
</dbReference>
<keyword evidence="3" id="KW-0472">Membrane</keyword>
<keyword evidence="3" id="KW-0812">Transmembrane</keyword>
<dbReference type="OrthoDB" id="15544at2"/>
<dbReference type="AlphaFoldDB" id="A0A5M6IJU1"/>
<dbReference type="Proteomes" id="UP000325255">
    <property type="component" value="Unassembled WGS sequence"/>
</dbReference>
<dbReference type="CDD" id="cd16430">
    <property type="entry name" value="TraB"/>
    <property type="match status" value="1"/>
</dbReference>